<dbReference type="OrthoDB" id="4160120at2"/>
<dbReference type="EMBL" id="CP018047">
    <property type="protein sequence ID" value="AQU67424.1"/>
    <property type="molecule type" value="Genomic_DNA"/>
</dbReference>
<accession>A0A1U9QT41</accession>
<dbReference type="Pfam" id="PF19560">
    <property type="entry name" value="DUF6082"/>
    <property type="match status" value="1"/>
</dbReference>
<sequence length="160" mass="18029">MNRPVLALATTIALASAVHIAQRHLQHRQPLELAVHQAHGRMLEVATTQPDLDPIWVRNHPDHAKDDESGPLLMCQWWLEFWRTGLNLGVFTPAVLRQNARNFMQDPTALKAWALTRHGRALQSRGRWDRMHVALLDAAFEETGGPSQYPELELAPASAL</sequence>
<protein>
    <submittedName>
        <fullName evidence="1">Uncharacterized protein</fullName>
    </submittedName>
</protein>
<evidence type="ECO:0000313" key="1">
    <source>
        <dbReference type="EMBL" id="AQU67424.1"/>
    </source>
</evidence>
<gene>
    <name evidence="1" type="ORF">BBN63_15415</name>
</gene>
<dbReference type="KEGG" id="snw:BBN63_15415"/>
<evidence type="ECO:0000313" key="2">
    <source>
        <dbReference type="Proteomes" id="UP000189677"/>
    </source>
</evidence>
<dbReference type="RefSeq" id="WP_078075988.1">
    <property type="nucleotide sequence ID" value="NZ_CP018047.1"/>
</dbReference>
<dbReference type="InterPro" id="IPR045728">
    <property type="entry name" value="DUF6082"/>
</dbReference>
<name>A0A1U9QT41_STRNV</name>
<organism evidence="1 2">
    <name type="scientific">Streptomyces niveus</name>
    <name type="common">Streptomyces spheroides</name>
    <dbReference type="NCBI Taxonomy" id="193462"/>
    <lineage>
        <taxon>Bacteria</taxon>
        <taxon>Bacillati</taxon>
        <taxon>Actinomycetota</taxon>
        <taxon>Actinomycetes</taxon>
        <taxon>Kitasatosporales</taxon>
        <taxon>Streptomycetaceae</taxon>
        <taxon>Streptomyces</taxon>
    </lineage>
</organism>
<dbReference type="Proteomes" id="UP000189677">
    <property type="component" value="Chromosome"/>
</dbReference>
<dbReference type="AlphaFoldDB" id="A0A1U9QT41"/>
<keyword evidence="2" id="KW-1185">Reference proteome</keyword>
<proteinExistence type="predicted"/>
<reference evidence="1 2" key="1">
    <citation type="submission" date="2016-11" db="EMBL/GenBank/DDBJ databases">
        <title>Complete genome sequence of Streptomyces niveus SCSIO 3406.</title>
        <authorList>
            <person name="Zhu Q."/>
            <person name="Cheng W."/>
            <person name="Song Y."/>
            <person name="Li Q."/>
            <person name="Ju J."/>
        </authorList>
    </citation>
    <scope>NUCLEOTIDE SEQUENCE [LARGE SCALE GENOMIC DNA]</scope>
    <source>
        <strain evidence="1 2">SCSIO 3406</strain>
    </source>
</reference>